<keyword evidence="3" id="KW-1185">Reference proteome</keyword>
<protein>
    <submittedName>
        <fullName evidence="2">DJ-1/PfpI family protein</fullName>
    </submittedName>
</protein>
<dbReference type="EMBL" id="JADPMV010000001">
    <property type="protein sequence ID" value="MBS7661623.1"/>
    <property type="molecule type" value="Genomic_DNA"/>
</dbReference>
<dbReference type="PANTHER" id="PTHR43130">
    <property type="entry name" value="ARAC-FAMILY TRANSCRIPTIONAL REGULATOR"/>
    <property type="match status" value="1"/>
</dbReference>
<dbReference type="InterPro" id="IPR029062">
    <property type="entry name" value="Class_I_gatase-like"/>
</dbReference>
<accession>A0ABS5PZX7</accession>
<feature type="domain" description="DJ-1/PfpI" evidence="1">
    <location>
        <begin position="1"/>
        <end position="163"/>
    </location>
</feature>
<evidence type="ECO:0000259" key="1">
    <source>
        <dbReference type="Pfam" id="PF01965"/>
    </source>
</evidence>
<organism evidence="2 3">
    <name type="scientific">Pseudomonas lalucatii</name>
    <dbReference type="NCBI Taxonomy" id="1424203"/>
    <lineage>
        <taxon>Bacteria</taxon>
        <taxon>Pseudomonadati</taxon>
        <taxon>Pseudomonadota</taxon>
        <taxon>Gammaproteobacteria</taxon>
        <taxon>Pseudomonadales</taxon>
        <taxon>Pseudomonadaceae</taxon>
        <taxon>Pseudomonas</taxon>
    </lineage>
</organism>
<reference evidence="2 3" key="1">
    <citation type="journal article" date="2021" name="Syst. Appl. Microbiol.">
        <title>Pseudomonas lalucatii sp. nov. isolated from Vallgornera, a karstic cave in Mallorca, Western Mediterranean.</title>
        <authorList>
            <person name="Busquets A."/>
            <person name="Mulet M."/>
            <person name="Gomila M."/>
            <person name="Garcia-Valdes E."/>
        </authorList>
    </citation>
    <scope>NUCLEOTIDE SEQUENCE [LARGE SCALE GENOMIC DNA]</scope>
    <source>
        <strain evidence="2 3">R1b54</strain>
    </source>
</reference>
<dbReference type="SUPFAM" id="SSF52317">
    <property type="entry name" value="Class I glutamine amidotransferase-like"/>
    <property type="match status" value="1"/>
</dbReference>
<evidence type="ECO:0000313" key="3">
    <source>
        <dbReference type="Proteomes" id="UP001196601"/>
    </source>
</evidence>
<dbReference type="InterPro" id="IPR002818">
    <property type="entry name" value="DJ-1/PfpI"/>
</dbReference>
<name>A0ABS5PZX7_9PSED</name>
<dbReference type="PANTHER" id="PTHR43130:SF2">
    <property type="entry name" value="DJ-1_PFPI DOMAIN-CONTAINING PROTEIN"/>
    <property type="match status" value="1"/>
</dbReference>
<gene>
    <name evidence="2" type="ORF">I0D00_06645</name>
</gene>
<dbReference type="Gene3D" id="3.40.50.880">
    <property type="match status" value="1"/>
</dbReference>
<sequence>MKVQAVVFPGFTFIDLAGPMQAFSLLPEFQAQVVWQQKGEIASDAGVPVVASHSFSDAWKDPDILFVPGNTLALFDQLENPRILDFLADRGTRAGWITSVCNGSLLLGASGLLHGYKAAAYWYTREYLAHFGAKPVADRVVIDRNRATGGGMTAGIDFGLTMLGHLVDNTHGQLAELIFEYAPEPPYGTGRPELASEETRQTALSIVANLMPVERIAKLKARAAPRTL</sequence>
<dbReference type="InterPro" id="IPR052158">
    <property type="entry name" value="INH-QAR"/>
</dbReference>
<proteinExistence type="predicted"/>
<dbReference type="Pfam" id="PF01965">
    <property type="entry name" value="DJ-1_PfpI"/>
    <property type="match status" value="1"/>
</dbReference>
<comment type="caution">
    <text evidence="2">The sequence shown here is derived from an EMBL/GenBank/DDBJ whole genome shotgun (WGS) entry which is preliminary data.</text>
</comment>
<evidence type="ECO:0000313" key="2">
    <source>
        <dbReference type="EMBL" id="MBS7661623.1"/>
    </source>
</evidence>
<dbReference type="RefSeq" id="WP_213638951.1">
    <property type="nucleotide sequence ID" value="NZ_JADPMV010000001.1"/>
</dbReference>
<dbReference type="Proteomes" id="UP001196601">
    <property type="component" value="Unassembled WGS sequence"/>
</dbReference>